<dbReference type="GO" id="GO:0000156">
    <property type="term" value="F:phosphorelay response regulator activity"/>
    <property type="evidence" value="ECO:0007669"/>
    <property type="project" value="TreeGrafter"/>
</dbReference>
<evidence type="ECO:0000313" key="11">
    <source>
        <dbReference type="Proteomes" id="UP000003157"/>
    </source>
</evidence>
<reference evidence="10 11" key="1">
    <citation type="submission" date="2010-12" db="EMBL/GenBank/DDBJ databases">
        <title>The Genome Sequence of Coprobacillus sp. strain 29_1.</title>
        <authorList>
            <consortium name="The Broad Institute Genome Sequencing Platform"/>
            <person name="Earl A."/>
            <person name="Ward D."/>
            <person name="Feldgarden M."/>
            <person name="Gevers D."/>
            <person name="Daigneault M."/>
            <person name="Sibley C.D."/>
            <person name="White A."/>
            <person name="Strauss J."/>
            <person name="Allen-Vercoe E."/>
            <person name="Young S.K."/>
            <person name="Zeng Q."/>
            <person name="Gargeya S."/>
            <person name="Fitzgerald M."/>
            <person name="Haas B."/>
            <person name="Abouelleil A."/>
            <person name="Alvarado L."/>
            <person name="Arachchi H.M."/>
            <person name="Berlin A."/>
            <person name="Brown A."/>
            <person name="Chapman S.B."/>
            <person name="Chen Z."/>
            <person name="Dunbar C."/>
            <person name="Freedman E."/>
            <person name="Gearin G."/>
            <person name="Gellesch M."/>
            <person name="Goldberg J."/>
            <person name="Griggs A."/>
            <person name="Gujja S."/>
            <person name="Heilman E."/>
            <person name="Heiman D."/>
            <person name="Howarth C."/>
            <person name="Larson L."/>
            <person name="Lui A."/>
            <person name="MacDonald P.J.P."/>
            <person name="Mehta T."/>
            <person name="Montmayeur A."/>
            <person name="Murphy C."/>
            <person name="Neiman D."/>
            <person name="Pearson M."/>
            <person name="Priest M."/>
            <person name="Roberts A."/>
            <person name="Saif S."/>
            <person name="Shea T."/>
            <person name="Shenoy N."/>
            <person name="Sisk P."/>
            <person name="Stolte C."/>
            <person name="Sykes S."/>
            <person name="White J."/>
            <person name="Yandava C."/>
            <person name="Nusbaum C."/>
            <person name="Birren B."/>
        </authorList>
    </citation>
    <scope>NUCLEOTIDE SEQUENCE [LARGE SCALE GENOMIC DNA]</scope>
    <source>
        <strain evidence="10 11">29_1</strain>
    </source>
</reference>
<evidence type="ECO:0000256" key="1">
    <source>
        <dbReference type="ARBA" id="ARBA00022553"/>
    </source>
</evidence>
<dbReference type="PROSITE" id="PS51755">
    <property type="entry name" value="OMPR_PHOB"/>
    <property type="match status" value="1"/>
</dbReference>
<dbReference type="SMART" id="SM00862">
    <property type="entry name" value="Trans_reg_C"/>
    <property type="match status" value="1"/>
</dbReference>
<keyword evidence="4 7" id="KW-0238">DNA-binding</keyword>
<keyword evidence="2" id="KW-0902">Two-component regulatory system</keyword>
<feature type="modified residue" description="4-aspartylphosphate" evidence="6">
    <location>
        <position position="52"/>
    </location>
</feature>
<evidence type="ECO:0000256" key="3">
    <source>
        <dbReference type="ARBA" id="ARBA00023015"/>
    </source>
</evidence>
<keyword evidence="1 6" id="KW-0597">Phosphoprotein</keyword>
<dbReference type="InterPro" id="IPR011006">
    <property type="entry name" value="CheY-like_superfamily"/>
</dbReference>
<sequence>MNKILVVEDEKTISELIRINLVDTGYECQCVYDGKQAADLIENENFDLILLDIMLPIIDGYELIEYIKPFDIPVIFLTAKADVKERVKGLKLGAEDYIIKPFEIIELLARVEAVLRRFHKTSQYLSVYDVTIDTLSRIVKKNNQVINLTVKEYDLLILFIQNKNIALFRDRIYENVWGESYMGDSRTVDLHVQRMRKKLGLEDKIVPVYKIGYRLEAES</sequence>
<dbReference type="Pfam" id="PF00486">
    <property type="entry name" value="Trans_reg_C"/>
    <property type="match status" value="1"/>
</dbReference>
<evidence type="ECO:0000259" key="9">
    <source>
        <dbReference type="PROSITE" id="PS51755"/>
    </source>
</evidence>
<dbReference type="AlphaFoldDB" id="E7GFG2"/>
<dbReference type="InterPro" id="IPR036388">
    <property type="entry name" value="WH-like_DNA-bd_sf"/>
</dbReference>
<dbReference type="RefSeq" id="WP_008790587.1">
    <property type="nucleotide sequence ID" value="NZ_AKCB01000001.1"/>
</dbReference>
<organism evidence="10 11">
    <name type="scientific">Coprobacillus cateniformis</name>
    <dbReference type="NCBI Taxonomy" id="100884"/>
    <lineage>
        <taxon>Bacteria</taxon>
        <taxon>Bacillati</taxon>
        <taxon>Bacillota</taxon>
        <taxon>Erysipelotrichia</taxon>
        <taxon>Erysipelotrichales</taxon>
        <taxon>Coprobacillaceae</taxon>
        <taxon>Coprobacillus</taxon>
    </lineage>
</organism>
<dbReference type="InterPro" id="IPR001789">
    <property type="entry name" value="Sig_transdc_resp-reg_receiver"/>
</dbReference>
<dbReference type="STRING" id="100884.GCA_000269565_00614"/>
<evidence type="ECO:0000256" key="4">
    <source>
        <dbReference type="ARBA" id="ARBA00023125"/>
    </source>
</evidence>
<keyword evidence="5" id="KW-0804">Transcription</keyword>
<dbReference type="FunFam" id="3.40.50.2300:FF:000001">
    <property type="entry name" value="DNA-binding response regulator PhoB"/>
    <property type="match status" value="1"/>
</dbReference>
<evidence type="ECO:0000256" key="7">
    <source>
        <dbReference type="PROSITE-ProRule" id="PRU01091"/>
    </source>
</evidence>
<evidence type="ECO:0000259" key="8">
    <source>
        <dbReference type="PROSITE" id="PS50110"/>
    </source>
</evidence>
<dbReference type="SMART" id="SM00448">
    <property type="entry name" value="REC"/>
    <property type="match status" value="1"/>
</dbReference>
<name>E7GFG2_9FIRM</name>
<keyword evidence="3" id="KW-0805">Transcription regulation</keyword>
<dbReference type="InterPro" id="IPR039420">
    <property type="entry name" value="WalR-like"/>
</dbReference>
<dbReference type="Gene3D" id="1.10.10.10">
    <property type="entry name" value="Winged helix-like DNA-binding domain superfamily/Winged helix DNA-binding domain"/>
    <property type="match status" value="1"/>
</dbReference>
<dbReference type="EMBL" id="ADKX01000049">
    <property type="protein sequence ID" value="EFW03223.1"/>
    <property type="molecule type" value="Genomic_DNA"/>
</dbReference>
<dbReference type="GO" id="GO:0032993">
    <property type="term" value="C:protein-DNA complex"/>
    <property type="evidence" value="ECO:0007669"/>
    <property type="project" value="TreeGrafter"/>
</dbReference>
<feature type="domain" description="OmpR/PhoB-type" evidence="9">
    <location>
        <begin position="122"/>
        <end position="217"/>
    </location>
</feature>
<evidence type="ECO:0000256" key="2">
    <source>
        <dbReference type="ARBA" id="ARBA00023012"/>
    </source>
</evidence>
<dbReference type="eggNOG" id="COG0745">
    <property type="taxonomic scope" value="Bacteria"/>
</dbReference>
<dbReference type="GO" id="GO:0006355">
    <property type="term" value="P:regulation of DNA-templated transcription"/>
    <property type="evidence" value="ECO:0007669"/>
    <property type="project" value="InterPro"/>
</dbReference>
<dbReference type="GO" id="GO:0005829">
    <property type="term" value="C:cytosol"/>
    <property type="evidence" value="ECO:0007669"/>
    <property type="project" value="TreeGrafter"/>
</dbReference>
<dbReference type="OrthoDB" id="9778712at2"/>
<feature type="domain" description="Response regulatory" evidence="8">
    <location>
        <begin position="3"/>
        <end position="115"/>
    </location>
</feature>
<evidence type="ECO:0000256" key="5">
    <source>
        <dbReference type="ARBA" id="ARBA00023163"/>
    </source>
</evidence>
<gene>
    <name evidence="10" type="ORF">HMPREF9488_03505</name>
</gene>
<keyword evidence="11" id="KW-1185">Reference proteome</keyword>
<comment type="caution">
    <text evidence="10">The sequence shown here is derived from an EMBL/GenBank/DDBJ whole genome shotgun (WGS) entry which is preliminary data.</text>
</comment>
<dbReference type="HOGENOM" id="CLU_000445_30_3_9"/>
<dbReference type="Gene3D" id="6.10.250.690">
    <property type="match status" value="1"/>
</dbReference>
<evidence type="ECO:0000256" key="6">
    <source>
        <dbReference type="PROSITE-ProRule" id="PRU00169"/>
    </source>
</evidence>
<dbReference type="Gene3D" id="3.40.50.2300">
    <property type="match status" value="1"/>
</dbReference>
<dbReference type="GO" id="GO:0000976">
    <property type="term" value="F:transcription cis-regulatory region binding"/>
    <property type="evidence" value="ECO:0007669"/>
    <property type="project" value="TreeGrafter"/>
</dbReference>
<dbReference type="Pfam" id="PF00072">
    <property type="entry name" value="Response_reg"/>
    <property type="match status" value="1"/>
</dbReference>
<dbReference type="PANTHER" id="PTHR48111:SF40">
    <property type="entry name" value="PHOSPHATE REGULON TRANSCRIPTIONAL REGULATORY PROTEIN PHOB"/>
    <property type="match status" value="1"/>
</dbReference>
<dbReference type="GeneID" id="78228514"/>
<dbReference type="PROSITE" id="PS50110">
    <property type="entry name" value="RESPONSE_REGULATORY"/>
    <property type="match status" value="1"/>
</dbReference>
<dbReference type="InterPro" id="IPR001867">
    <property type="entry name" value="OmpR/PhoB-type_DNA-bd"/>
</dbReference>
<dbReference type="PANTHER" id="PTHR48111">
    <property type="entry name" value="REGULATOR OF RPOS"/>
    <property type="match status" value="1"/>
</dbReference>
<dbReference type="CDD" id="cd00383">
    <property type="entry name" value="trans_reg_C"/>
    <property type="match status" value="1"/>
</dbReference>
<protein>
    <submittedName>
        <fullName evidence="10">Two-component system transcriptional regulator</fullName>
    </submittedName>
</protein>
<dbReference type="SUPFAM" id="SSF52172">
    <property type="entry name" value="CheY-like"/>
    <property type="match status" value="1"/>
</dbReference>
<proteinExistence type="predicted"/>
<feature type="DNA-binding region" description="OmpR/PhoB-type" evidence="7">
    <location>
        <begin position="122"/>
        <end position="217"/>
    </location>
</feature>
<accession>E7GFG2</accession>
<dbReference type="Proteomes" id="UP000003157">
    <property type="component" value="Unassembled WGS sequence"/>
</dbReference>
<evidence type="ECO:0000313" key="10">
    <source>
        <dbReference type="EMBL" id="EFW03223.1"/>
    </source>
</evidence>